<protein>
    <recommendedName>
        <fullName evidence="7">YTH domain-containing protein</fullName>
    </recommendedName>
</protein>
<dbReference type="Gene3D" id="3.30.70.330">
    <property type="match status" value="1"/>
</dbReference>
<feature type="compositionally biased region" description="Low complexity" evidence="2">
    <location>
        <begin position="612"/>
        <end position="621"/>
    </location>
</feature>
<feature type="region of interest" description="Disordered" evidence="2">
    <location>
        <begin position="833"/>
        <end position="960"/>
    </location>
</feature>
<proteinExistence type="predicted"/>
<evidence type="ECO:0000259" key="4">
    <source>
        <dbReference type="PROSITE" id="PS50882"/>
    </source>
</evidence>
<dbReference type="InterPro" id="IPR035979">
    <property type="entry name" value="RBD_domain_sf"/>
</dbReference>
<dbReference type="GO" id="GO:0005654">
    <property type="term" value="C:nucleoplasm"/>
    <property type="evidence" value="ECO:0007669"/>
    <property type="project" value="TreeGrafter"/>
</dbReference>
<feature type="region of interest" description="Disordered" evidence="2">
    <location>
        <begin position="549"/>
        <end position="621"/>
    </location>
</feature>
<feature type="region of interest" description="Disordered" evidence="2">
    <location>
        <begin position="248"/>
        <end position="308"/>
    </location>
</feature>
<sequence>MRTLFLTAAPLRDLTPKPDSQLKDPNLALSAASLAHDTGAIIIGSASTVREHSGNPSTPSRSQSPSSLPPATLYELYPPEPLYDKSDSVFQNPPEDFTELLNFDDKHIYMSADANRTPGSNMQDSQSSSSTSDLGRPSGSRGRVLSVTPYPLYLPPPVARAQESFSTPSAPSPYQQYPPYRQRGGFAGPYTISPQHPVVHQSPPPFAYQPHPGLHASDPSLLSSQSQLVGYPLDTLVPIMQAHPHIYHYPGHSPEGSSSSSHSFPNSPSTMYAHSPVHPSSPPHSPLAPQGAGPPHPQSMPPPHPASYVGQPPYPTPFPYPPPICSVTTHISVSVPDLSLCAWVRTPSPPSRMARALGGTFLLVHTVRPASTSPSKILRTADHVFGDSSPLDAPPVRPASVGTSRNPTDTAPSSPETSSIGPAAERPAQRRPYHPNPPAHRSEWVMWAGNVPSDTTHDELWRFFNSTPSPGSSSTVDSVYGGVSSIFLISRSNCAFVNFQSEEHLLSAIRRFNGVHIRPADPRCPRLVCRVRAREDDLKAGVGGQRGAGMHVKWVRDKRERERELRKQSTSSSEPVMTPSSSPTELAPKMGSLSLSSDDEGGGRHRQPAPHSSSSGSYASTNSSVLMANFPKRYFILKSLTQFDLDLSVEKGLWATQRHNEGILDQAFRTSKEVYLIFGVNKSGEFYGYARMAGPVLHGEHRVSWASRTESPPHRRSSQQSPSQPEGSPSARRDPTFFSPSEQRYDESPCEMSLDASPGATKIPRTGIDVFNRPAQSAPAELHRPHKQLSTFTPSILAQPQKSLNVPVRTGPPLLAAAKQQDSFELDRTAPIRALRERSGSGGTLQDPLLDTVAEEDEKHEQPEEAGEVLDMKQKGRAEEVGLPEPEGTAGAAVSRDGTELEPSVGQALLDEWDKLDEPQPASPTADRRQQGRAAPVAIRQAPQEEREDEDGVTDHVWRT</sequence>
<evidence type="ECO:0000256" key="2">
    <source>
        <dbReference type="SAM" id="MobiDB-lite"/>
    </source>
</evidence>
<feature type="region of interest" description="Disordered" evidence="2">
    <location>
        <begin position="161"/>
        <end position="221"/>
    </location>
</feature>
<accession>A0A1C7M471</accession>
<feature type="compositionally biased region" description="Low complexity" evidence="2">
    <location>
        <begin position="123"/>
        <end position="133"/>
    </location>
</feature>
<dbReference type="InterPro" id="IPR057720">
    <property type="entry name" value="RRM_YTH1"/>
</dbReference>
<dbReference type="CDD" id="cd00590">
    <property type="entry name" value="RRM_SF"/>
    <property type="match status" value="1"/>
</dbReference>
<dbReference type="PANTHER" id="PTHR12357">
    <property type="entry name" value="YTH YT521-B HOMOLOGY DOMAIN-CONTAINING"/>
    <property type="match status" value="1"/>
</dbReference>
<feature type="compositionally biased region" description="Low complexity" evidence="2">
    <location>
        <begin position="250"/>
        <end position="278"/>
    </location>
</feature>
<dbReference type="InterPro" id="IPR045168">
    <property type="entry name" value="YTH_prot"/>
</dbReference>
<feature type="region of interest" description="Disordered" evidence="2">
    <location>
        <begin position="703"/>
        <end position="766"/>
    </location>
</feature>
<name>A0A1C7M471_GRIFR</name>
<evidence type="ECO:0000313" key="5">
    <source>
        <dbReference type="EMBL" id="OBZ71287.1"/>
    </source>
</evidence>
<dbReference type="GO" id="GO:0000398">
    <property type="term" value="P:mRNA splicing, via spliceosome"/>
    <property type="evidence" value="ECO:0007669"/>
    <property type="project" value="TreeGrafter"/>
</dbReference>
<feature type="compositionally biased region" description="Low complexity" evidence="2">
    <location>
        <begin position="56"/>
        <end position="70"/>
    </location>
</feature>
<dbReference type="PROSITE" id="PS50102">
    <property type="entry name" value="RRM"/>
    <property type="match status" value="1"/>
</dbReference>
<comment type="caution">
    <text evidence="5">The sequence shown here is derived from an EMBL/GenBank/DDBJ whole genome shotgun (WGS) entry which is preliminary data.</text>
</comment>
<feature type="region of interest" description="Disordered" evidence="2">
    <location>
        <begin position="385"/>
        <end position="440"/>
    </location>
</feature>
<dbReference type="SMART" id="SM00360">
    <property type="entry name" value="RRM"/>
    <property type="match status" value="1"/>
</dbReference>
<feature type="compositionally biased region" description="Pro residues" evidence="2">
    <location>
        <begin position="279"/>
        <end position="305"/>
    </location>
</feature>
<dbReference type="InterPro" id="IPR012677">
    <property type="entry name" value="Nucleotide-bd_a/b_plait_sf"/>
</dbReference>
<feature type="compositionally biased region" description="Basic and acidic residues" evidence="2">
    <location>
        <begin position="554"/>
        <end position="567"/>
    </location>
</feature>
<dbReference type="InterPro" id="IPR007275">
    <property type="entry name" value="YTH_domain"/>
</dbReference>
<feature type="compositionally biased region" description="Low complexity" evidence="2">
    <location>
        <begin position="569"/>
        <end position="584"/>
    </location>
</feature>
<feature type="region of interest" description="Disordered" evidence="2">
    <location>
        <begin position="45"/>
        <end position="78"/>
    </location>
</feature>
<dbReference type="STRING" id="5627.A0A1C7M471"/>
<dbReference type="EMBL" id="LUGG01000011">
    <property type="protein sequence ID" value="OBZ71287.1"/>
    <property type="molecule type" value="Genomic_DNA"/>
</dbReference>
<dbReference type="GO" id="GO:1990247">
    <property type="term" value="F:N6-methyladenosine-containing RNA reader activity"/>
    <property type="evidence" value="ECO:0007669"/>
    <property type="project" value="TreeGrafter"/>
</dbReference>
<dbReference type="Pfam" id="PF25701">
    <property type="entry name" value="RRM_YTH1"/>
    <property type="match status" value="1"/>
</dbReference>
<feature type="domain" description="RRM" evidence="3">
    <location>
        <begin position="444"/>
        <end position="523"/>
    </location>
</feature>
<feature type="compositionally biased region" description="Polar residues" evidence="2">
    <location>
        <begin position="401"/>
        <end position="420"/>
    </location>
</feature>
<feature type="compositionally biased region" description="Low complexity" evidence="2">
    <location>
        <begin position="718"/>
        <end position="730"/>
    </location>
</feature>
<dbReference type="Proteomes" id="UP000092993">
    <property type="component" value="Unassembled WGS sequence"/>
</dbReference>
<dbReference type="PANTHER" id="PTHR12357:SF3">
    <property type="entry name" value="YTH DOMAIN-CONTAINING PROTEIN 1"/>
    <property type="match status" value="1"/>
</dbReference>
<dbReference type="OrthoDB" id="6103986at2759"/>
<feature type="domain" description="YTH" evidence="4">
    <location>
        <begin position="632"/>
        <end position="771"/>
    </location>
</feature>
<reference evidence="5 6" key="1">
    <citation type="submission" date="2016-03" db="EMBL/GenBank/DDBJ databases">
        <title>Whole genome sequencing of Grifola frondosa 9006-11.</title>
        <authorList>
            <person name="Min B."/>
            <person name="Park H."/>
            <person name="Kim J.-G."/>
            <person name="Cho H."/>
            <person name="Oh Y.-L."/>
            <person name="Kong W.-S."/>
            <person name="Choi I.-G."/>
        </authorList>
    </citation>
    <scope>NUCLEOTIDE SEQUENCE [LARGE SCALE GENOMIC DNA]</scope>
    <source>
        <strain evidence="5 6">9006-11</strain>
    </source>
</reference>
<evidence type="ECO:0000256" key="1">
    <source>
        <dbReference type="PROSITE-ProRule" id="PRU00176"/>
    </source>
</evidence>
<feature type="compositionally biased region" description="Low complexity" evidence="2">
    <location>
        <begin position="173"/>
        <end position="183"/>
    </location>
</feature>
<evidence type="ECO:0000259" key="3">
    <source>
        <dbReference type="PROSITE" id="PS50102"/>
    </source>
</evidence>
<dbReference type="GO" id="GO:0000381">
    <property type="term" value="P:regulation of alternative mRNA splicing, via spliceosome"/>
    <property type="evidence" value="ECO:0007669"/>
    <property type="project" value="TreeGrafter"/>
</dbReference>
<feature type="compositionally biased region" description="Basic and acidic residues" evidence="2">
    <location>
        <begin position="870"/>
        <end position="880"/>
    </location>
</feature>
<feature type="region of interest" description="Disordered" evidence="2">
    <location>
        <begin position="112"/>
        <end position="142"/>
    </location>
</feature>
<dbReference type="OMA" id="TIFWEVI"/>
<organism evidence="5 6">
    <name type="scientific">Grifola frondosa</name>
    <name type="common">Maitake</name>
    <name type="synonym">Polyporus frondosus</name>
    <dbReference type="NCBI Taxonomy" id="5627"/>
    <lineage>
        <taxon>Eukaryota</taxon>
        <taxon>Fungi</taxon>
        <taxon>Dikarya</taxon>
        <taxon>Basidiomycota</taxon>
        <taxon>Agaricomycotina</taxon>
        <taxon>Agaricomycetes</taxon>
        <taxon>Polyporales</taxon>
        <taxon>Grifolaceae</taxon>
        <taxon>Grifola</taxon>
    </lineage>
</organism>
<evidence type="ECO:0000313" key="6">
    <source>
        <dbReference type="Proteomes" id="UP000092993"/>
    </source>
</evidence>
<dbReference type="InterPro" id="IPR000504">
    <property type="entry name" value="RRM_dom"/>
</dbReference>
<dbReference type="PROSITE" id="PS50882">
    <property type="entry name" value="YTH"/>
    <property type="match status" value="1"/>
</dbReference>
<gene>
    <name evidence="5" type="ORF">A0H81_08711</name>
</gene>
<dbReference type="CDD" id="cd21134">
    <property type="entry name" value="YTH"/>
    <property type="match status" value="1"/>
</dbReference>
<keyword evidence="6" id="KW-1185">Reference proteome</keyword>
<dbReference type="SUPFAM" id="SSF54928">
    <property type="entry name" value="RNA-binding domain, RBD"/>
    <property type="match status" value="1"/>
</dbReference>
<dbReference type="GO" id="GO:0003729">
    <property type="term" value="F:mRNA binding"/>
    <property type="evidence" value="ECO:0007669"/>
    <property type="project" value="TreeGrafter"/>
</dbReference>
<dbReference type="AlphaFoldDB" id="A0A1C7M471"/>
<keyword evidence="1" id="KW-0694">RNA-binding</keyword>
<dbReference type="Gene3D" id="3.10.590.10">
    <property type="entry name" value="ph1033 like domains"/>
    <property type="match status" value="1"/>
</dbReference>
<dbReference type="Pfam" id="PF04146">
    <property type="entry name" value="YTH"/>
    <property type="match status" value="1"/>
</dbReference>
<evidence type="ECO:0008006" key="7">
    <source>
        <dbReference type="Google" id="ProtNLM"/>
    </source>
</evidence>